<gene>
    <name evidence="7" type="ORF">KT71_12245</name>
</gene>
<keyword evidence="2" id="KW-0805">Transcription regulation</keyword>
<sequence>MDEKHEIPASLQLGRDRKLVKDILEGDEKALRVFFDTYLPRLYRYARHRLANPSDIDDVVQAALSQAVRRLETWRGESTLLTWLITICRHEISKELKEVALSRDLMQPFLSDELLRSTVEMIELEEDEATEQMAARAEVAQLIRFTLDQLPENYAVALEMKYIFGGSSMEIARKLSLSDSATQSLLARARRAFKELYSESLLSATQGG</sequence>
<dbReference type="Gene3D" id="1.10.10.10">
    <property type="entry name" value="Winged helix-like DNA-binding domain superfamily/Winged helix DNA-binding domain"/>
    <property type="match status" value="1"/>
</dbReference>
<comment type="similarity">
    <text evidence="1">Belongs to the sigma-70 factor family. ECF subfamily.</text>
</comment>
<dbReference type="GO" id="GO:0003677">
    <property type="term" value="F:DNA binding"/>
    <property type="evidence" value="ECO:0007669"/>
    <property type="project" value="InterPro"/>
</dbReference>
<keyword evidence="4" id="KW-0804">Transcription</keyword>
<dbReference type="Gene3D" id="1.10.1740.10">
    <property type="match status" value="1"/>
</dbReference>
<evidence type="ECO:0000256" key="3">
    <source>
        <dbReference type="ARBA" id="ARBA00023082"/>
    </source>
</evidence>
<dbReference type="InterPro" id="IPR007627">
    <property type="entry name" value="RNA_pol_sigma70_r2"/>
</dbReference>
<dbReference type="InterPro" id="IPR013325">
    <property type="entry name" value="RNA_pol_sigma_r2"/>
</dbReference>
<dbReference type="SUPFAM" id="SSF88659">
    <property type="entry name" value="Sigma3 and sigma4 domains of RNA polymerase sigma factors"/>
    <property type="match status" value="1"/>
</dbReference>
<dbReference type="eggNOG" id="COG1595">
    <property type="taxonomic scope" value="Bacteria"/>
</dbReference>
<dbReference type="PANTHER" id="PTHR43133">
    <property type="entry name" value="RNA POLYMERASE ECF-TYPE SIGMA FACTO"/>
    <property type="match status" value="1"/>
</dbReference>
<dbReference type="GO" id="GO:0006352">
    <property type="term" value="P:DNA-templated transcription initiation"/>
    <property type="evidence" value="ECO:0007669"/>
    <property type="project" value="InterPro"/>
</dbReference>
<evidence type="ECO:0000259" key="6">
    <source>
        <dbReference type="Pfam" id="PF08281"/>
    </source>
</evidence>
<dbReference type="InterPro" id="IPR039425">
    <property type="entry name" value="RNA_pol_sigma-70-like"/>
</dbReference>
<keyword evidence="8" id="KW-1185">Reference proteome</keyword>
<reference evidence="7 8" key="2">
    <citation type="journal article" date="2009" name="PLoS ONE">
        <title>The photosynthetic apparatus and its regulation in the aerobic gammaproteobacterium Congregibacter litoralis gen. nov., sp. nov.</title>
        <authorList>
            <person name="Spring S."/>
            <person name="Lunsdorf H."/>
            <person name="Fuchs B.M."/>
            <person name="Tindall B.J."/>
        </authorList>
    </citation>
    <scope>NUCLEOTIDE SEQUENCE [LARGE SCALE GENOMIC DNA]</scope>
    <source>
        <strain evidence="7">KT71</strain>
    </source>
</reference>
<dbReference type="GO" id="GO:0016987">
    <property type="term" value="F:sigma factor activity"/>
    <property type="evidence" value="ECO:0007669"/>
    <property type="project" value="UniProtKB-KW"/>
</dbReference>
<dbReference type="InterPro" id="IPR013324">
    <property type="entry name" value="RNA_pol_sigma_r3/r4-like"/>
</dbReference>
<dbReference type="InterPro" id="IPR036388">
    <property type="entry name" value="WH-like_DNA-bd_sf"/>
</dbReference>
<keyword evidence="3" id="KW-0731">Sigma factor</keyword>
<evidence type="ECO:0000313" key="7">
    <source>
        <dbReference type="EMBL" id="EAQ97030.1"/>
    </source>
</evidence>
<proteinExistence type="inferred from homology"/>
<dbReference type="HOGENOM" id="CLU_047691_3_0_6"/>
<dbReference type="EMBL" id="AAOA02000003">
    <property type="protein sequence ID" value="EAQ97030.1"/>
    <property type="molecule type" value="Genomic_DNA"/>
</dbReference>
<evidence type="ECO:0000256" key="4">
    <source>
        <dbReference type="ARBA" id="ARBA00023163"/>
    </source>
</evidence>
<feature type="domain" description="RNA polymerase sigma factor 70 region 4 type 2" evidence="6">
    <location>
        <begin position="142"/>
        <end position="192"/>
    </location>
</feature>
<dbReference type="AlphaFoldDB" id="A4AAF3"/>
<dbReference type="STRING" id="314285.KT71_12245"/>
<evidence type="ECO:0000259" key="5">
    <source>
        <dbReference type="Pfam" id="PF04542"/>
    </source>
</evidence>
<dbReference type="PANTHER" id="PTHR43133:SF51">
    <property type="entry name" value="RNA POLYMERASE SIGMA FACTOR"/>
    <property type="match status" value="1"/>
</dbReference>
<evidence type="ECO:0000313" key="8">
    <source>
        <dbReference type="Proteomes" id="UP000019205"/>
    </source>
</evidence>
<dbReference type="OrthoDB" id="9782108at2"/>
<dbReference type="Proteomes" id="UP000019205">
    <property type="component" value="Chromosome"/>
</dbReference>
<accession>A4AAF3</accession>
<dbReference type="Pfam" id="PF04542">
    <property type="entry name" value="Sigma70_r2"/>
    <property type="match status" value="1"/>
</dbReference>
<feature type="domain" description="RNA polymerase sigma-70 region 2" evidence="5">
    <location>
        <begin position="35"/>
        <end position="97"/>
    </location>
</feature>
<name>A4AAF3_9GAMM</name>
<dbReference type="Pfam" id="PF08281">
    <property type="entry name" value="Sigma70_r4_2"/>
    <property type="match status" value="1"/>
</dbReference>
<protein>
    <submittedName>
        <fullName evidence="7">RNA polymerase sigma factor, sigma-70 family</fullName>
    </submittedName>
</protein>
<organism evidence="7 8">
    <name type="scientific">Congregibacter litoralis KT71</name>
    <dbReference type="NCBI Taxonomy" id="314285"/>
    <lineage>
        <taxon>Bacteria</taxon>
        <taxon>Pseudomonadati</taxon>
        <taxon>Pseudomonadota</taxon>
        <taxon>Gammaproteobacteria</taxon>
        <taxon>Cellvibrionales</taxon>
        <taxon>Halieaceae</taxon>
        <taxon>Congregibacter</taxon>
    </lineage>
</organism>
<reference evidence="7 8" key="1">
    <citation type="journal article" date="2007" name="Proc. Natl. Acad. Sci. U.S.A.">
        <title>Characterization of a marine gammaproteobacterium capable of aerobic anoxygenic photosynthesis.</title>
        <authorList>
            <person name="Fuchs B.M."/>
            <person name="Spring S."/>
            <person name="Teeling H."/>
            <person name="Quast C."/>
            <person name="Wulf J."/>
            <person name="Schattenhofer M."/>
            <person name="Yan S."/>
            <person name="Ferriera S."/>
            <person name="Johnson J."/>
            <person name="Glockner F.O."/>
            <person name="Amann R."/>
        </authorList>
    </citation>
    <scope>NUCLEOTIDE SEQUENCE [LARGE SCALE GENOMIC DNA]</scope>
    <source>
        <strain evidence="7">KT71</strain>
    </source>
</reference>
<dbReference type="RefSeq" id="WP_008294878.1">
    <property type="nucleotide sequence ID" value="NZ_CM002299.1"/>
</dbReference>
<evidence type="ECO:0000256" key="1">
    <source>
        <dbReference type="ARBA" id="ARBA00010641"/>
    </source>
</evidence>
<dbReference type="InterPro" id="IPR014284">
    <property type="entry name" value="RNA_pol_sigma-70_dom"/>
</dbReference>
<evidence type="ECO:0000256" key="2">
    <source>
        <dbReference type="ARBA" id="ARBA00023015"/>
    </source>
</evidence>
<comment type="caution">
    <text evidence="7">The sequence shown here is derived from an EMBL/GenBank/DDBJ whole genome shotgun (WGS) entry which is preliminary data.</text>
</comment>
<dbReference type="InterPro" id="IPR013249">
    <property type="entry name" value="RNA_pol_sigma70_r4_t2"/>
</dbReference>
<dbReference type="SUPFAM" id="SSF88946">
    <property type="entry name" value="Sigma2 domain of RNA polymerase sigma factors"/>
    <property type="match status" value="1"/>
</dbReference>
<dbReference type="NCBIfam" id="TIGR02937">
    <property type="entry name" value="sigma70-ECF"/>
    <property type="match status" value="1"/>
</dbReference>